<dbReference type="AlphaFoldDB" id="A0A9Q3D5S3"/>
<reference evidence="1" key="1">
    <citation type="submission" date="2021-03" db="EMBL/GenBank/DDBJ databases">
        <title>Draft genome sequence of rust myrtle Austropuccinia psidii MF-1, a brazilian biotype.</title>
        <authorList>
            <person name="Quecine M.C."/>
            <person name="Pachon D.M.R."/>
            <person name="Bonatelli M.L."/>
            <person name="Correr F.H."/>
            <person name="Franceschini L.M."/>
            <person name="Leite T.F."/>
            <person name="Margarido G.R.A."/>
            <person name="Almeida C.A."/>
            <person name="Ferrarezi J.A."/>
            <person name="Labate C.A."/>
        </authorList>
    </citation>
    <scope>NUCLEOTIDE SEQUENCE</scope>
    <source>
        <strain evidence="1">MF-1</strain>
    </source>
</reference>
<sequence length="174" mass="20279">MIFNVIIYDNTRQTELWHKMEIKEDMYKAELINLIKGFQNEVRNSTRCNTSKINEIEKLLHALQRISETLHQSERIGNSNPQVLDVENSQITNEFSPLLHNLQPSMGQAPKLKEWPQFSGEGEYDHIEFIGGIEMIKAEFELPERLVTEILNTLFTKSAQGWYIKLRKAHGHQS</sequence>
<gene>
    <name evidence="1" type="ORF">O181_034136</name>
</gene>
<proteinExistence type="predicted"/>
<accession>A0A9Q3D5S3</accession>
<comment type="caution">
    <text evidence="1">The sequence shown here is derived from an EMBL/GenBank/DDBJ whole genome shotgun (WGS) entry which is preliminary data.</text>
</comment>
<name>A0A9Q3D5S3_9BASI</name>
<evidence type="ECO:0000313" key="1">
    <source>
        <dbReference type="EMBL" id="MBW0494421.1"/>
    </source>
</evidence>
<keyword evidence="2" id="KW-1185">Reference proteome</keyword>
<evidence type="ECO:0000313" key="2">
    <source>
        <dbReference type="Proteomes" id="UP000765509"/>
    </source>
</evidence>
<dbReference type="Proteomes" id="UP000765509">
    <property type="component" value="Unassembled WGS sequence"/>
</dbReference>
<organism evidence="1 2">
    <name type="scientific">Austropuccinia psidii MF-1</name>
    <dbReference type="NCBI Taxonomy" id="1389203"/>
    <lineage>
        <taxon>Eukaryota</taxon>
        <taxon>Fungi</taxon>
        <taxon>Dikarya</taxon>
        <taxon>Basidiomycota</taxon>
        <taxon>Pucciniomycotina</taxon>
        <taxon>Pucciniomycetes</taxon>
        <taxon>Pucciniales</taxon>
        <taxon>Sphaerophragmiaceae</taxon>
        <taxon>Austropuccinia</taxon>
    </lineage>
</organism>
<dbReference type="EMBL" id="AVOT02012566">
    <property type="protein sequence ID" value="MBW0494421.1"/>
    <property type="molecule type" value="Genomic_DNA"/>
</dbReference>
<protein>
    <submittedName>
        <fullName evidence="1">Uncharacterized protein</fullName>
    </submittedName>
</protein>